<reference evidence="4 7" key="1">
    <citation type="submission" date="2020-06" db="EMBL/GenBank/DDBJ databases">
        <title>Haloterrigena sp. nov., an extremely halophilic archaeon isolated from a saline sediment.</title>
        <authorList>
            <person name="Liu B.-B."/>
        </authorList>
    </citation>
    <scope>NUCLEOTIDE SEQUENCE</scope>
    <source>
        <strain evidence="4">SYSU A121-1</strain>
        <strain evidence="5 7">SYSU A558-1</strain>
    </source>
</reference>
<feature type="domain" description="HVO-A0261-like N-terminal" evidence="3">
    <location>
        <begin position="10"/>
        <end position="87"/>
    </location>
</feature>
<proteinExistence type="predicted"/>
<evidence type="ECO:0000313" key="7">
    <source>
        <dbReference type="Proteomes" id="UP001016761"/>
    </source>
</evidence>
<dbReference type="AlphaFoldDB" id="A0A8J8KC35"/>
<feature type="domain" description="Methanogenesis regulatory protein FilR1 middle" evidence="2">
    <location>
        <begin position="151"/>
        <end position="255"/>
    </location>
</feature>
<dbReference type="EMBL" id="JABURA010000001">
    <property type="protein sequence ID" value="NUB92005.1"/>
    <property type="molecule type" value="Genomic_DNA"/>
</dbReference>
<dbReference type="RefSeq" id="WP_174680113.1">
    <property type="nucleotide sequence ID" value="NZ_JABUQZ010000001.1"/>
</dbReference>
<dbReference type="Pfam" id="PF25213">
    <property type="entry name" value="HVO_A0261_N"/>
    <property type="match status" value="1"/>
</dbReference>
<comment type="caution">
    <text evidence="4">The sequence shown here is derived from an EMBL/GenBank/DDBJ whole genome shotgun (WGS) entry which is preliminary data.</text>
</comment>
<dbReference type="Gene3D" id="1.10.10.10">
    <property type="entry name" value="Winged helix-like DNA-binding domain superfamily/Winged helix DNA-binding domain"/>
    <property type="match status" value="1"/>
</dbReference>
<dbReference type="CDD" id="cd00090">
    <property type="entry name" value="HTH_ARSR"/>
    <property type="match status" value="1"/>
</dbReference>
<feature type="compositionally biased region" description="Basic and acidic residues" evidence="1">
    <location>
        <begin position="270"/>
        <end position="280"/>
    </location>
</feature>
<evidence type="ECO:0000313" key="5">
    <source>
        <dbReference type="EMBL" id="NUC72169.1"/>
    </source>
</evidence>
<dbReference type="Pfam" id="PF08350">
    <property type="entry name" value="FilR1_middle"/>
    <property type="match status" value="1"/>
</dbReference>
<dbReference type="InterPro" id="IPR013561">
    <property type="entry name" value="FilR1_middle_dom"/>
</dbReference>
<dbReference type="OrthoDB" id="330490at2157"/>
<dbReference type="InterPro" id="IPR011991">
    <property type="entry name" value="ArsR-like_HTH"/>
</dbReference>
<protein>
    <submittedName>
        <fullName evidence="4">Winged helix-turn-helix transcriptional regulator</fullName>
    </submittedName>
</protein>
<keyword evidence="7" id="KW-1185">Reference proteome</keyword>
<dbReference type="SUPFAM" id="SSF46785">
    <property type="entry name" value="Winged helix' DNA-binding domain"/>
    <property type="match status" value="1"/>
</dbReference>
<evidence type="ECO:0000313" key="4">
    <source>
        <dbReference type="EMBL" id="NUB92005.1"/>
    </source>
</evidence>
<dbReference type="Proteomes" id="UP001016761">
    <property type="component" value="Unassembled WGS sequence"/>
</dbReference>
<organism evidence="4 6">
    <name type="scientific">Haloterrigena gelatinilytica</name>
    <dbReference type="NCBI Taxonomy" id="2741724"/>
    <lineage>
        <taxon>Archaea</taxon>
        <taxon>Methanobacteriati</taxon>
        <taxon>Methanobacteriota</taxon>
        <taxon>Stenosarchaea group</taxon>
        <taxon>Halobacteria</taxon>
        <taxon>Halobacteriales</taxon>
        <taxon>Natrialbaceae</taxon>
        <taxon>Haloterrigena</taxon>
    </lineage>
</organism>
<evidence type="ECO:0000313" key="6">
    <source>
        <dbReference type="Proteomes" id="UP000728647"/>
    </source>
</evidence>
<evidence type="ECO:0000259" key="2">
    <source>
        <dbReference type="Pfam" id="PF08350"/>
    </source>
</evidence>
<dbReference type="InterPro" id="IPR036390">
    <property type="entry name" value="WH_DNA-bd_sf"/>
</dbReference>
<sequence length="280" mass="31933">MAEGAFNEEILRTAVERRDALALLADGPHHRREIQAELDLSKTTCHRIVRTFDNYGLLERTDDGYELTAKGTLLEEAVDNYAKNVRATFEYGPFVTAFAETDVTFAVEAFHDARITRPEPNDPTLPLDREFDIFRQAEYFTVVDGNQHVPELYLEQVIEIGLEQGKEAEHIAPLPIVEKRLSQFPEAHKKHSDVDATIQYRICPALPFGLVLYEDEHVVVRTYDDETGSIELMADTDADAAVAWARDVIRHYRERADPPSAFDDLPDWTPDERVSFRDDA</sequence>
<feature type="region of interest" description="Disordered" evidence="1">
    <location>
        <begin position="257"/>
        <end position="280"/>
    </location>
</feature>
<dbReference type="InterPro" id="IPR057527">
    <property type="entry name" value="HVO_A0261-like_N"/>
</dbReference>
<gene>
    <name evidence="4" type="ORF">HT576_13370</name>
    <name evidence="5" type="ORF">HTZ84_07580</name>
</gene>
<evidence type="ECO:0000259" key="3">
    <source>
        <dbReference type="Pfam" id="PF25213"/>
    </source>
</evidence>
<dbReference type="EMBL" id="JABUQZ010000001">
    <property type="protein sequence ID" value="NUC72169.1"/>
    <property type="molecule type" value="Genomic_DNA"/>
</dbReference>
<evidence type="ECO:0000256" key="1">
    <source>
        <dbReference type="SAM" id="MobiDB-lite"/>
    </source>
</evidence>
<dbReference type="Proteomes" id="UP000728647">
    <property type="component" value="Unassembled WGS sequence"/>
</dbReference>
<dbReference type="InterPro" id="IPR036388">
    <property type="entry name" value="WH-like_DNA-bd_sf"/>
</dbReference>
<accession>A0A8J8KC35</accession>
<name>A0A8J8KC35_9EURY</name>